<organism evidence="1 2">
    <name type="scientific">Candidatus Methylumidiphilus alinenensis</name>
    <dbReference type="NCBI Taxonomy" id="2202197"/>
    <lineage>
        <taxon>Bacteria</taxon>
        <taxon>Pseudomonadati</taxon>
        <taxon>Pseudomonadota</taxon>
        <taxon>Gammaproteobacteria</taxon>
        <taxon>Methylococcales</taxon>
        <taxon>Candidatus Methylumidiphilus</taxon>
    </lineage>
</organism>
<comment type="caution">
    <text evidence="1">The sequence shown here is derived from an EMBL/GenBank/DDBJ whole genome shotgun (WGS) entry which is preliminary data.</text>
</comment>
<protein>
    <submittedName>
        <fullName evidence="1">Uncharacterized protein</fullName>
    </submittedName>
</protein>
<dbReference type="AlphaFoldDB" id="A0A2W4T8J2"/>
<evidence type="ECO:0000313" key="2">
    <source>
        <dbReference type="Proteomes" id="UP000249396"/>
    </source>
</evidence>
<proteinExistence type="predicted"/>
<dbReference type="EMBL" id="QJPH01000183">
    <property type="protein sequence ID" value="PZN83580.1"/>
    <property type="molecule type" value="Genomic_DNA"/>
</dbReference>
<sequence>MRFFIILITLFCIFLLGYYLLKTKNEKIMYHWIESLTTCPKADSSRYPKPNTDALALFKKAAEADNANPKTMPQEEIVKLYQKSANFYRSHAPALDLIHKSDQARNVVIPAGIAGIQKPWRANSSMSKCLILIISSPQFHLPVDWIPAIPAGMTCPQHLCITMSAERGNDTIFKRICEAWKSLCTAFSSLKYTQINDIMLTLQVS</sequence>
<name>A0A2W4T8J2_9GAMM</name>
<dbReference type="Proteomes" id="UP000249396">
    <property type="component" value="Unassembled WGS sequence"/>
</dbReference>
<evidence type="ECO:0000313" key="1">
    <source>
        <dbReference type="EMBL" id="PZN83580.1"/>
    </source>
</evidence>
<accession>A0A2W4T8J2</accession>
<reference evidence="1 2" key="1">
    <citation type="journal article" date="2018" name="Aquat. Microb. Ecol.">
        <title>Gammaproteobacterial methanotrophs dominate.</title>
        <authorList>
            <person name="Rissanen A.J."/>
            <person name="Saarenheimo J."/>
            <person name="Tiirola M."/>
            <person name="Peura S."/>
            <person name="Aalto S.L."/>
            <person name="Karvinen A."/>
            <person name="Nykanen H."/>
        </authorList>
    </citation>
    <scope>NUCLEOTIDE SEQUENCE [LARGE SCALE GENOMIC DNA]</scope>
    <source>
        <strain evidence="1">AMbin10</strain>
    </source>
</reference>
<gene>
    <name evidence="1" type="ORF">DM484_04065</name>
</gene>